<dbReference type="InterPro" id="IPR038495">
    <property type="entry name" value="ATPase_E_C"/>
</dbReference>
<dbReference type="GO" id="GO:0046961">
    <property type="term" value="F:proton-transporting ATPase activity, rotational mechanism"/>
    <property type="evidence" value="ECO:0007669"/>
    <property type="project" value="InterPro"/>
</dbReference>
<comment type="similarity">
    <text evidence="1">Belongs to the V-ATPase E subunit family.</text>
</comment>
<evidence type="ECO:0000313" key="4">
    <source>
        <dbReference type="EMBL" id="MBH1942343.1"/>
    </source>
</evidence>
<gene>
    <name evidence="4" type="ORF">I5677_15685</name>
</gene>
<name>A0A8J7H4G7_9FIRM</name>
<dbReference type="RefSeq" id="WP_197662596.1">
    <property type="nucleotide sequence ID" value="NZ_JAEAGR010000020.1"/>
</dbReference>
<dbReference type="EMBL" id="JAEAGR010000020">
    <property type="protein sequence ID" value="MBH1942343.1"/>
    <property type="molecule type" value="Genomic_DNA"/>
</dbReference>
<dbReference type="Pfam" id="PF01991">
    <property type="entry name" value="vATP-synt_E"/>
    <property type="match status" value="1"/>
</dbReference>
<protein>
    <submittedName>
        <fullName evidence="4">V-type ATP synthase subunit E</fullName>
    </submittedName>
</protein>
<evidence type="ECO:0000313" key="5">
    <source>
        <dbReference type="Proteomes" id="UP000623269"/>
    </source>
</evidence>
<keyword evidence="2" id="KW-0813">Transport</keyword>
<dbReference type="SUPFAM" id="SSF160527">
    <property type="entry name" value="V-type ATPase subunit E-like"/>
    <property type="match status" value="1"/>
</dbReference>
<evidence type="ECO:0000256" key="2">
    <source>
        <dbReference type="ARBA" id="ARBA00022448"/>
    </source>
</evidence>
<accession>A0A8J7H4G7</accession>
<dbReference type="GO" id="GO:0033178">
    <property type="term" value="C:proton-transporting two-sector ATPase complex, catalytic domain"/>
    <property type="evidence" value="ECO:0007669"/>
    <property type="project" value="InterPro"/>
</dbReference>
<sequence length="189" mass="21872">MDPNEKLDNFYTAVIDSATAQSIEIIEDYKKTLQKIYNERKQAAQKKAQNTYQIETDNIIREKNRRLSGDILESKRKVLEKTSLLTDKIFKDVRKKLDAYMKSPAYVKYLSNKIAEAYEFARGEEIIIYINPSDEALKSVLEKITGVNLTISNRDFMGGIRAVIPSRTILIDHSFTTKLSEQKETFRLH</sequence>
<organism evidence="4 5">
    <name type="scientific">Mobilitalea sibirica</name>
    <dbReference type="NCBI Taxonomy" id="1462919"/>
    <lineage>
        <taxon>Bacteria</taxon>
        <taxon>Bacillati</taxon>
        <taxon>Bacillota</taxon>
        <taxon>Clostridia</taxon>
        <taxon>Lachnospirales</taxon>
        <taxon>Lachnospiraceae</taxon>
        <taxon>Mobilitalea</taxon>
    </lineage>
</organism>
<comment type="caution">
    <text evidence="4">The sequence shown here is derived from an EMBL/GenBank/DDBJ whole genome shotgun (WGS) entry which is preliminary data.</text>
</comment>
<keyword evidence="5" id="KW-1185">Reference proteome</keyword>
<evidence type="ECO:0000256" key="3">
    <source>
        <dbReference type="ARBA" id="ARBA00023065"/>
    </source>
</evidence>
<dbReference type="Proteomes" id="UP000623269">
    <property type="component" value="Unassembled WGS sequence"/>
</dbReference>
<evidence type="ECO:0000256" key="1">
    <source>
        <dbReference type="ARBA" id="ARBA00005901"/>
    </source>
</evidence>
<keyword evidence="3" id="KW-0406">Ion transport</keyword>
<dbReference type="AlphaFoldDB" id="A0A8J7H4G7"/>
<reference evidence="4" key="1">
    <citation type="submission" date="2020-12" db="EMBL/GenBank/DDBJ databases">
        <title>M. sibirica DSM 26468T genome.</title>
        <authorList>
            <person name="Thieme N."/>
            <person name="Rettenmaier R."/>
            <person name="Zverlov V."/>
            <person name="Liebl W."/>
        </authorList>
    </citation>
    <scope>NUCLEOTIDE SEQUENCE</scope>
    <source>
        <strain evidence="4">DSM 26468</strain>
    </source>
</reference>
<proteinExistence type="inferred from homology"/>
<dbReference type="Gene3D" id="3.30.2320.30">
    <property type="entry name" value="ATP synthase, E subunit, C-terminal"/>
    <property type="match status" value="1"/>
</dbReference>
<dbReference type="InterPro" id="IPR002842">
    <property type="entry name" value="ATPase_V1_Esu"/>
</dbReference>